<dbReference type="Pfam" id="PF00561">
    <property type="entry name" value="Abhydrolase_1"/>
    <property type="match status" value="1"/>
</dbReference>
<dbReference type="RefSeq" id="WP_161045954.1">
    <property type="nucleotide sequence ID" value="NZ_WWCS01000010.1"/>
</dbReference>
<reference evidence="2 3" key="1">
    <citation type="submission" date="2019-12" db="EMBL/GenBank/DDBJ databases">
        <title>Novel species isolated from a subtropical stream in China.</title>
        <authorList>
            <person name="Lu H."/>
        </authorList>
    </citation>
    <scope>NUCLEOTIDE SEQUENCE [LARGE SCALE GENOMIC DNA]</scope>
    <source>
        <strain evidence="2 3">FT109W</strain>
    </source>
</reference>
<dbReference type="SUPFAM" id="SSF53474">
    <property type="entry name" value="alpha/beta-Hydrolases"/>
    <property type="match status" value="1"/>
</dbReference>
<comment type="caution">
    <text evidence="2">The sequence shown here is derived from an EMBL/GenBank/DDBJ whole genome shotgun (WGS) entry which is preliminary data.</text>
</comment>
<organism evidence="2 3">
    <name type="scientific">Duganella margarita</name>
    <dbReference type="NCBI Taxonomy" id="2692170"/>
    <lineage>
        <taxon>Bacteria</taxon>
        <taxon>Pseudomonadati</taxon>
        <taxon>Pseudomonadota</taxon>
        <taxon>Betaproteobacteria</taxon>
        <taxon>Burkholderiales</taxon>
        <taxon>Oxalobacteraceae</taxon>
        <taxon>Telluria group</taxon>
        <taxon>Duganella</taxon>
    </lineage>
</organism>
<evidence type="ECO:0000313" key="3">
    <source>
        <dbReference type="Proteomes" id="UP000466332"/>
    </source>
</evidence>
<dbReference type="InterPro" id="IPR050471">
    <property type="entry name" value="AB_hydrolase"/>
</dbReference>
<gene>
    <name evidence="2" type="ORF">GTP55_16465</name>
</gene>
<dbReference type="PANTHER" id="PTHR43433:SF5">
    <property type="entry name" value="AB HYDROLASE-1 DOMAIN-CONTAINING PROTEIN"/>
    <property type="match status" value="1"/>
</dbReference>
<dbReference type="GO" id="GO:0016787">
    <property type="term" value="F:hydrolase activity"/>
    <property type="evidence" value="ECO:0007669"/>
    <property type="project" value="UniProtKB-KW"/>
</dbReference>
<evidence type="ECO:0000313" key="2">
    <source>
        <dbReference type="EMBL" id="MYN40962.1"/>
    </source>
</evidence>
<proteinExistence type="predicted"/>
<dbReference type="InterPro" id="IPR000073">
    <property type="entry name" value="AB_hydrolase_1"/>
</dbReference>
<protein>
    <submittedName>
        <fullName evidence="2">Alpha/beta fold hydrolase</fullName>
    </submittedName>
</protein>
<dbReference type="Proteomes" id="UP000466332">
    <property type="component" value="Unassembled WGS sequence"/>
</dbReference>
<dbReference type="EMBL" id="WWCS01000010">
    <property type="protein sequence ID" value="MYN40962.1"/>
    <property type="molecule type" value="Genomic_DNA"/>
</dbReference>
<name>A0ABW9WIH5_9BURK</name>
<dbReference type="Gene3D" id="3.40.50.1820">
    <property type="entry name" value="alpha/beta hydrolase"/>
    <property type="match status" value="1"/>
</dbReference>
<dbReference type="PANTHER" id="PTHR43433">
    <property type="entry name" value="HYDROLASE, ALPHA/BETA FOLD FAMILY PROTEIN"/>
    <property type="match status" value="1"/>
</dbReference>
<keyword evidence="2" id="KW-0378">Hydrolase</keyword>
<evidence type="ECO:0000259" key="1">
    <source>
        <dbReference type="Pfam" id="PF00561"/>
    </source>
</evidence>
<dbReference type="InterPro" id="IPR029058">
    <property type="entry name" value="AB_hydrolase_fold"/>
</dbReference>
<accession>A0ABW9WIH5</accession>
<feature type="domain" description="AB hydrolase-1" evidence="1">
    <location>
        <begin position="22"/>
        <end position="274"/>
    </location>
</feature>
<sequence>MATAQVNGITIAYETSGSPLDPPVLLIMGLGMQLIAWPEDLVDGLVEQGYYVIRFDNRDIGLSTKFHQHKKPNLVWAYLKSLFGLKQTSGYTLHDMADDAAGLLDALGIAQAHVVGVSMGGMIAQIFAARFGARTLSLTSIMSSSGRRGLPGPTAAARNAMMRSADPSDRKAVVERVVNVYRVIGSPSFPTPERVMRANIERAMDRGANPDGVARQLVAIVASGDRTPLLRKIRCPSLVIHGAADPLVPVACGVDTAQAIPGARLEVIEGMGHDLPAQLIERLLALLDHHLRGNMAPELPPLTPHRAGSGTHH</sequence>
<keyword evidence="3" id="KW-1185">Reference proteome</keyword>